<dbReference type="KEGG" id="rom:EI983_10590"/>
<dbReference type="GO" id="GO:0003677">
    <property type="term" value="F:DNA binding"/>
    <property type="evidence" value="ECO:0007669"/>
    <property type="project" value="InterPro"/>
</dbReference>
<evidence type="ECO:0000256" key="1">
    <source>
        <dbReference type="SAM" id="Phobius"/>
    </source>
</evidence>
<dbReference type="Gene3D" id="1.10.10.10">
    <property type="entry name" value="Winged helix-like DNA-binding domain superfamily/Winged helix DNA-binding domain"/>
    <property type="match status" value="1"/>
</dbReference>
<feature type="domain" description="HTH luxR-type" evidence="2">
    <location>
        <begin position="99"/>
        <end position="156"/>
    </location>
</feature>
<accession>A0A6I6IRI4</accession>
<organism evidence="3 4">
    <name type="scientific">Roseovarius faecimaris</name>
    <dbReference type="NCBI Taxonomy" id="2494550"/>
    <lineage>
        <taxon>Bacteria</taxon>
        <taxon>Pseudomonadati</taxon>
        <taxon>Pseudomonadota</taxon>
        <taxon>Alphaproteobacteria</taxon>
        <taxon>Rhodobacterales</taxon>
        <taxon>Roseobacteraceae</taxon>
        <taxon>Roseovarius</taxon>
    </lineage>
</organism>
<keyword evidence="1" id="KW-0812">Transmembrane</keyword>
<protein>
    <submittedName>
        <fullName evidence="3">Helix-turn-helix transcriptional regulator</fullName>
    </submittedName>
</protein>
<dbReference type="AlphaFoldDB" id="A0A6I6IRI4"/>
<gene>
    <name evidence="3" type="ORF">EI983_10590</name>
</gene>
<keyword evidence="1" id="KW-1133">Transmembrane helix</keyword>
<dbReference type="GO" id="GO:0006355">
    <property type="term" value="P:regulation of DNA-templated transcription"/>
    <property type="evidence" value="ECO:0007669"/>
    <property type="project" value="InterPro"/>
</dbReference>
<dbReference type="OrthoDB" id="8277135at2"/>
<evidence type="ECO:0000313" key="4">
    <source>
        <dbReference type="Proteomes" id="UP000428330"/>
    </source>
</evidence>
<evidence type="ECO:0000259" key="2">
    <source>
        <dbReference type="SMART" id="SM00421"/>
    </source>
</evidence>
<dbReference type="SUPFAM" id="SSF46894">
    <property type="entry name" value="C-terminal effector domain of the bipartite response regulators"/>
    <property type="match status" value="1"/>
</dbReference>
<keyword evidence="1" id="KW-0472">Membrane</keyword>
<feature type="transmembrane region" description="Helical" evidence="1">
    <location>
        <begin position="12"/>
        <end position="31"/>
    </location>
</feature>
<keyword evidence="4" id="KW-1185">Reference proteome</keyword>
<dbReference type="Proteomes" id="UP000428330">
    <property type="component" value="Chromosome"/>
</dbReference>
<dbReference type="InterPro" id="IPR000792">
    <property type="entry name" value="Tscrpt_reg_LuxR_C"/>
</dbReference>
<dbReference type="RefSeq" id="WP_157707378.1">
    <property type="nucleotide sequence ID" value="NZ_CP034348.1"/>
</dbReference>
<name>A0A6I6IRI4_9RHOB</name>
<dbReference type="EMBL" id="CP034348">
    <property type="protein sequence ID" value="QGX98694.1"/>
    <property type="molecule type" value="Genomic_DNA"/>
</dbReference>
<reference evidence="4" key="1">
    <citation type="submission" date="2018-12" db="EMBL/GenBank/DDBJ databases">
        <title>Complete genome sequence of Roseovarius sp. MME-070.</title>
        <authorList>
            <person name="Nam Y.-D."/>
            <person name="Kang J."/>
            <person name="Chung W.-H."/>
            <person name="Park Y.S."/>
        </authorList>
    </citation>
    <scope>NUCLEOTIDE SEQUENCE [LARGE SCALE GENOMIC DNA]</scope>
    <source>
        <strain evidence="4">MME-070</strain>
    </source>
</reference>
<dbReference type="SMART" id="SM00421">
    <property type="entry name" value="HTH_LUXR"/>
    <property type="match status" value="1"/>
</dbReference>
<sequence>MKPTASDRPAPLIALIAVQALCAAFFVLDVLSDVGPDGLRALANLHIAIEAAAALGLVAAVIFETRYLLALLRRKAHLEHQVSIAAGAFNDVLLEHFERWKLTPAERDVAIFTIKGFSVAEVADLRGSAEGTIKSQLNAVYRKADVSGRGALLGLLVDDLIAAPLVTAADAVASPQRS</sequence>
<dbReference type="InterPro" id="IPR016032">
    <property type="entry name" value="Sig_transdc_resp-reg_C-effctor"/>
</dbReference>
<proteinExistence type="predicted"/>
<evidence type="ECO:0000313" key="3">
    <source>
        <dbReference type="EMBL" id="QGX98694.1"/>
    </source>
</evidence>
<feature type="transmembrane region" description="Helical" evidence="1">
    <location>
        <begin position="43"/>
        <end position="63"/>
    </location>
</feature>
<dbReference type="InterPro" id="IPR036388">
    <property type="entry name" value="WH-like_DNA-bd_sf"/>
</dbReference>